<dbReference type="GO" id="GO:0016491">
    <property type="term" value="F:oxidoreductase activity"/>
    <property type="evidence" value="ECO:0007669"/>
    <property type="project" value="UniProtKB-KW"/>
</dbReference>
<sequence length="781" mass="85628">MRHTPQIGVSSTRKDAWDKVTGNAKYTGDTVPQDILHARIVTSPHAHALIKNIDTSKAENYKGVKAVITGKYFSVLTGSMITDRPPIAKDKVRYYGEAVALIVADSEENAMAATQLVEVEYQPLPVVNSIQDAIKQGATLIHENLGEYFCPDSGVSPLAHSNICDHIKIRKGNAPYDWSQCDNLIEYNFSMPSSDHLAMETRNASSSISPDGIVNIHTSTQAPFAVKEEIAKAYGIDEGKIVVHTPLVGGAFGGKATVSIEFLAFLASHAVKGRMVRIANSREQDMNSTPSKLGAEGKIRLGATKEGKIKALECIYYTSCGAYSDTGPRMAKAIATDCSGPYNIENIHCDSHAVYTNHSYATSFRGFGHSVSTFGIEMAMNKLAQELNIDPLELRRMNAIKPGDLSPTQDKITLSNTGDLEKCITKGKEILNWDKNKKIRKKKGMIRTIGVSCFWKTSSSPPSATSGVVLTLNTDGTINLNFGATEIGPGMKTTMAQILAEKMKMKVEQIYVYMDVNTQISPKHWKTVASMTTFMVGNAVIDAAEDLIRQIKEVSSIVLRCNPESLDVQEKRVFLKKNPDVFVEFKDIVHGYQYPNQSSVYGQLIGRGNYIMERLIPLDKETGKGKSGVSWTVGVQAVEIEYDPKLYTYRLLRAVTVADIGKVINPKMARGVVMGGMSMGLGLATREEFLYGDSGTLENTSLRTYKVMHFGEQPQYEVEFIETPQIDAPFGARGIGEDGILGIPSAFAHAISKAAEEDFHQLPISPENIWKSKTGGRYDTL</sequence>
<dbReference type="InterPro" id="IPR000674">
    <property type="entry name" value="Ald_Oxase/Xan_DH_a/b"/>
</dbReference>
<dbReference type="GO" id="GO:0005506">
    <property type="term" value="F:iron ion binding"/>
    <property type="evidence" value="ECO:0007669"/>
    <property type="project" value="InterPro"/>
</dbReference>
<dbReference type="InterPro" id="IPR008274">
    <property type="entry name" value="AldOxase/xan_DH_MoCoBD1"/>
</dbReference>
<accession>A0AAE3HIT6</accession>
<evidence type="ECO:0000256" key="1">
    <source>
        <dbReference type="ARBA" id="ARBA00022505"/>
    </source>
</evidence>
<evidence type="ECO:0000256" key="2">
    <source>
        <dbReference type="ARBA" id="ARBA00023002"/>
    </source>
</evidence>
<dbReference type="InterPro" id="IPR037165">
    <property type="entry name" value="AldOxase/xan_DH_Mopterin-bd_sf"/>
</dbReference>
<dbReference type="Pfam" id="PF01315">
    <property type="entry name" value="Ald_Xan_dh_C"/>
    <property type="match status" value="1"/>
</dbReference>
<dbReference type="InterPro" id="IPR046867">
    <property type="entry name" value="AldOxase/xan_DH_MoCoBD2"/>
</dbReference>
<dbReference type="Pfam" id="PF02738">
    <property type="entry name" value="MoCoBD_1"/>
    <property type="match status" value="1"/>
</dbReference>
<evidence type="ECO:0000313" key="4">
    <source>
        <dbReference type="EMBL" id="MCR1900125.1"/>
    </source>
</evidence>
<comment type="caution">
    <text evidence="4">The sequence shown here is derived from an EMBL/GenBank/DDBJ whole genome shotgun (WGS) entry which is preliminary data.</text>
</comment>
<dbReference type="PANTHER" id="PTHR11908:SF132">
    <property type="entry name" value="ALDEHYDE OXIDASE 1-RELATED"/>
    <property type="match status" value="1"/>
</dbReference>
<dbReference type="Pfam" id="PF20256">
    <property type="entry name" value="MoCoBD_2"/>
    <property type="match status" value="1"/>
</dbReference>
<dbReference type="SUPFAM" id="SSF54665">
    <property type="entry name" value="CO dehydrogenase molybdoprotein N-domain-like"/>
    <property type="match status" value="1"/>
</dbReference>
<dbReference type="InterPro" id="IPR036856">
    <property type="entry name" value="Ald_Oxase/Xan_DH_a/b_sf"/>
</dbReference>
<name>A0AAE3HIT6_9FIRM</name>
<organism evidence="4 5">
    <name type="scientific">Irregularibacter muris</name>
    <dbReference type="NCBI Taxonomy" id="1796619"/>
    <lineage>
        <taxon>Bacteria</taxon>
        <taxon>Bacillati</taxon>
        <taxon>Bacillota</taxon>
        <taxon>Clostridia</taxon>
        <taxon>Eubacteriales</taxon>
        <taxon>Eubacteriaceae</taxon>
        <taxon>Irregularibacter</taxon>
    </lineage>
</organism>
<keyword evidence="2" id="KW-0560">Oxidoreductase</keyword>
<protein>
    <submittedName>
        <fullName evidence="4">Xanthine dehydrogenase family protein molybdopterin-binding subunit</fullName>
    </submittedName>
</protein>
<feature type="domain" description="Aldehyde oxidase/xanthine dehydrogenase a/b hammerhead" evidence="3">
    <location>
        <begin position="21"/>
        <end position="125"/>
    </location>
</feature>
<dbReference type="SMART" id="SM01008">
    <property type="entry name" value="Ald_Xan_dh_C"/>
    <property type="match status" value="1"/>
</dbReference>
<evidence type="ECO:0000259" key="3">
    <source>
        <dbReference type="SMART" id="SM01008"/>
    </source>
</evidence>
<dbReference type="Gene3D" id="3.30.365.10">
    <property type="entry name" value="Aldehyde oxidase/xanthine dehydrogenase, molybdopterin binding domain"/>
    <property type="match status" value="4"/>
</dbReference>
<evidence type="ECO:0000313" key="5">
    <source>
        <dbReference type="Proteomes" id="UP001205748"/>
    </source>
</evidence>
<proteinExistence type="predicted"/>
<reference evidence="4" key="1">
    <citation type="submission" date="2022-07" db="EMBL/GenBank/DDBJ databases">
        <title>Enhanced cultured diversity of the mouse gut microbiota enables custom-made synthetic communities.</title>
        <authorList>
            <person name="Afrizal A."/>
        </authorList>
    </citation>
    <scope>NUCLEOTIDE SEQUENCE</scope>
    <source>
        <strain evidence="4">DSM 28593</strain>
    </source>
</reference>
<dbReference type="InterPro" id="IPR016208">
    <property type="entry name" value="Ald_Oxase/xanthine_DH-like"/>
</dbReference>
<dbReference type="SUPFAM" id="SSF56003">
    <property type="entry name" value="Molybdenum cofactor-binding domain"/>
    <property type="match status" value="1"/>
</dbReference>
<dbReference type="Proteomes" id="UP001205748">
    <property type="component" value="Unassembled WGS sequence"/>
</dbReference>
<dbReference type="EMBL" id="JANKAS010000019">
    <property type="protein sequence ID" value="MCR1900125.1"/>
    <property type="molecule type" value="Genomic_DNA"/>
</dbReference>
<gene>
    <name evidence="4" type="ORF">NSA47_14240</name>
</gene>
<keyword evidence="1" id="KW-0500">Molybdenum</keyword>
<dbReference type="AlphaFoldDB" id="A0AAE3HIT6"/>
<dbReference type="RefSeq" id="WP_257533162.1">
    <property type="nucleotide sequence ID" value="NZ_JANKAS010000019.1"/>
</dbReference>
<keyword evidence="5" id="KW-1185">Reference proteome</keyword>
<dbReference type="Gene3D" id="3.90.1170.50">
    <property type="entry name" value="Aldehyde oxidase/xanthine dehydrogenase, a/b hammerhead"/>
    <property type="match status" value="1"/>
</dbReference>
<dbReference type="PANTHER" id="PTHR11908">
    <property type="entry name" value="XANTHINE DEHYDROGENASE"/>
    <property type="match status" value="1"/>
</dbReference>